<proteinExistence type="predicted"/>
<protein>
    <submittedName>
        <fullName evidence="1">Uncharacterized protein</fullName>
    </submittedName>
</protein>
<organism evidence="1 2">
    <name type="scientific">Nelumbo nucifera</name>
    <name type="common">Sacred lotus</name>
    <dbReference type="NCBI Taxonomy" id="4432"/>
    <lineage>
        <taxon>Eukaryota</taxon>
        <taxon>Viridiplantae</taxon>
        <taxon>Streptophyta</taxon>
        <taxon>Embryophyta</taxon>
        <taxon>Tracheophyta</taxon>
        <taxon>Spermatophyta</taxon>
        <taxon>Magnoliopsida</taxon>
        <taxon>Proteales</taxon>
        <taxon>Nelumbonaceae</taxon>
        <taxon>Nelumbo</taxon>
    </lineage>
</organism>
<gene>
    <name evidence="1" type="ORF">HUJ06_006152</name>
</gene>
<evidence type="ECO:0000313" key="2">
    <source>
        <dbReference type="Proteomes" id="UP000607653"/>
    </source>
</evidence>
<accession>A0A822YS78</accession>
<evidence type="ECO:0000313" key="1">
    <source>
        <dbReference type="EMBL" id="DAD35512.1"/>
    </source>
</evidence>
<comment type="caution">
    <text evidence="1">The sequence shown here is derived from an EMBL/GenBank/DDBJ whole genome shotgun (WGS) entry which is preliminary data.</text>
</comment>
<reference evidence="1 2" key="1">
    <citation type="journal article" date="2020" name="Mol. Biol. Evol.">
        <title>Distinct Expression and Methylation Patterns for Genes with Different Fates following a Single Whole-Genome Duplication in Flowering Plants.</title>
        <authorList>
            <person name="Shi T."/>
            <person name="Rahmani R.S."/>
            <person name="Gugger P.F."/>
            <person name="Wang M."/>
            <person name="Li H."/>
            <person name="Zhang Y."/>
            <person name="Li Z."/>
            <person name="Wang Q."/>
            <person name="Van de Peer Y."/>
            <person name="Marchal K."/>
            <person name="Chen J."/>
        </authorList>
    </citation>
    <scope>NUCLEOTIDE SEQUENCE [LARGE SCALE GENOMIC DNA]</scope>
    <source>
        <tissue evidence="1">Leaf</tissue>
    </source>
</reference>
<dbReference type="AlphaFoldDB" id="A0A822YS78"/>
<dbReference type="EMBL" id="DUZY01000004">
    <property type="protein sequence ID" value="DAD35512.1"/>
    <property type="molecule type" value="Genomic_DNA"/>
</dbReference>
<sequence>MDLYMVVVKLCRPASKQKRMQIKRPKDAITVCIFCPKESICIELQMLTRFPAEASS</sequence>
<dbReference type="Proteomes" id="UP000607653">
    <property type="component" value="Unassembled WGS sequence"/>
</dbReference>
<name>A0A822YS78_NELNU</name>
<keyword evidence="2" id="KW-1185">Reference proteome</keyword>